<comment type="caution">
    <text evidence="8">The sequence shown here is derived from an EMBL/GenBank/DDBJ whole genome shotgun (WGS) entry which is preliminary data.</text>
</comment>
<evidence type="ECO:0000256" key="5">
    <source>
        <dbReference type="ARBA" id="ARBA00023136"/>
    </source>
</evidence>
<evidence type="ECO:0000256" key="1">
    <source>
        <dbReference type="ARBA" id="ARBA00004141"/>
    </source>
</evidence>
<feature type="transmembrane region" description="Helical" evidence="6">
    <location>
        <begin position="220"/>
        <end position="239"/>
    </location>
</feature>
<evidence type="ECO:0000256" key="3">
    <source>
        <dbReference type="ARBA" id="ARBA00022692"/>
    </source>
</evidence>
<dbReference type="EMBL" id="CAXAMN010008258">
    <property type="protein sequence ID" value="CAK9024534.1"/>
    <property type="molecule type" value="Genomic_DNA"/>
</dbReference>
<accession>A0ABP0KEU6</accession>
<dbReference type="PANTHER" id="PTHR11266">
    <property type="entry name" value="PEROXISOMAL MEMBRANE PROTEIN 2, PXMP2 MPV17"/>
    <property type="match status" value="1"/>
</dbReference>
<dbReference type="Proteomes" id="UP001642484">
    <property type="component" value="Unassembled WGS sequence"/>
</dbReference>
<proteinExistence type="inferred from homology"/>
<dbReference type="Pfam" id="PF04117">
    <property type="entry name" value="Mpv17_PMP22"/>
    <property type="match status" value="1"/>
</dbReference>
<keyword evidence="3 6" id="KW-0812">Transmembrane</keyword>
<feature type="transmembrane region" description="Helical" evidence="6">
    <location>
        <begin position="22"/>
        <end position="44"/>
    </location>
</feature>
<gene>
    <name evidence="7" type="ORF">CCMP2556_LOCUS15657</name>
    <name evidence="8" type="ORF">CCMP2556_LOCUS15669</name>
</gene>
<evidence type="ECO:0000313" key="8">
    <source>
        <dbReference type="EMBL" id="CAK9024534.1"/>
    </source>
</evidence>
<dbReference type="EMBL" id="CAXAMN010008247">
    <property type="protein sequence ID" value="CAK9024505.1"/>
    <property type="molecule type" value="Genomic_DNA"/>
</dbReference>
<evidence type="ECO:0008006" key="10">
    <source>
        <dbReference type="Google" id="ProtNLM"/>
    </source>
</evidence>
<evidence type="ECO:0000256" key="2">
    <source>
        <dbReference type="ARBA" id="ARBA00006824"/>
    </source>
</evidence>
<evidence type="ECO:0000256" key="4">
    <source>
        <dbReference type="ARBA" id="ARBA00022989"/>
    </source>
</evidence>
<keyword evidence="4 6" id="KW-1133">Transmembrane helix</keyword>
<evidence type="ECO:0000313" key="9">
    <source>
        <dbReference type="Proteomes" id="UP001642484"/>
    </source>
</evidence>
<organism evidence="8 9">
    <name type="scientific">Durusdinium trenchii</name>
    <dbReference type="NCBI Taxonomy" id="1381693"/>
    <lineage>
        <taxon>Eukaryota</taxon>
        <taxon>Sar</taxon>
        <taxon>Alveolata</taxon>
        <taxon>Dinophyceae</taxon>
        <taxon>Suessiales</taxon>
        <taxon>Symbiodiniaceae</taxon>
        <taxon>Durusdinium</taxon>
    </lineage>
</organism>
<protein>
    <recommendedName>
        <fullName evidence="10">Protein YIPF</fullName>
    </recommendedName>
</protein>
<keyword evidence="5 6" id="KW-0472">Membrane</keyword>
<feature type="transmembrane region" description="Helical" evidence="6">
    <location>
        <begin position="195"/>
        <end position="213"/>
    </location>
</feature>
<keyword evidence="9" id="KW-1185">Reference proteome</keyword>
<evidence type="ECO:0000256" key="6">
    <source>
        <dbReference type="RuleBase" id="RU363053"/>
    </source>
</evidence>
<evidence type="ECO:0000313" key="7">
    <source>
        <dbReference type="EMBL" id="CAK9024505.1"/>
    </source>
</evidence>
<sequence length="249" mass="27386">MGRRAAYGAPQGRSLSRKVCRRSSICCLGVFIWMQIYLQISFVLSGKERDSSRLSRRSFGSDVQLVFESSIEGYEQLLDSQGLVTDVATAAVLNAASDSVAQLSEDDEDFRVLRVLRYATFGSLDGFAGHHWFEALDSLPKIGNPVMDTAVKVLADSLLYTPCWCAAFLLVMAILEGRGVQAGISEVRRDFVDLLRGNYGFTLPFVALIYGLAPVRYQVACFAGLTLAYTVVLSLWANARPSFVVNVNE</sequence>
<feature type="transmembrane region" description="Helical" evidence="6">
    <location>
        <begin position="157"/>
        <end position="175"/>
    </location>
</feature>
<reference evidence="8 9" key="1">
    <citation type="submission" date="2024-02" db="EMBL/GenBank/DDBJ databases">
        <authorList>
            <person name="Chen Y."/>
            <person name="Shah S."/>
            <person name="Dougan E. K."/>
            <person name="Thang M."/>
            <person name="Chan C."/>
        </authorList>
    </citation>
    <scope>NUCLEOTIDE SEQUENCE [LARGE SCALE GENOMIC DNA]</scope>
</reference>
<name>A0ABP0KEU6_9DINO</name>
<dbReference type="InterPro" id="IPR007248">
    <property type="entry name" value="Mpv17_PMP22"/>
</dbReference>
<comment type="similarity">
    <text evidence="2 6">Belongs to the peroxisomal membrane protein PXMP2/4 family.</text>
</comment>
<comment type="subcellular location">
    <subcellularLocation>
        <location evidence="1">Membrane</location>
        <topology evidence="1">Multi-pass membrane protein</topology>
    </subcellularLocation>
</comment>